<reference evidence="6 7" key="1">
    <citation type="submission" date="2024-10" db="EMBL/GenBank/DDBJ databases">
        <authorList>
            <person name="Yibar A."/>
            <person name="Saticioglu I.B."/>
            <person name="Duman M."/>
            <person name="Ajmi N."/>
            <person name="Gurler F."/>
            <person name="Ay H."/>
            <person name="Onuk E."/>
            <person name="Guler S."/>
            <person name="Romalde J.L."/>
        </authorList>
    </citation>
    <scope>NUCLEOTIDE SEQUENCE [LARGE SCALE GENOMIC DNA]</scope>
    <source>
        <strain evidence="6 7">1-TCBS-A</strain>
    </source>
</reference>
<keyword evidence="2" id="KW-0805">Transcription regulation</keyword>
<evidence type="ECO:0000256" key="4">
    <source>
        <dbReference type="ARBA" id="ARBA00023163"/>
    </source>
</evidence>
<dbReference type="InterPro" id="IPR000847">
    <property type="entry name" value="LysR_HTH_N"/>
</dbReference>
<gene>
    <name evidence="6" type="ORF">ACGRHZ_27180</name>
</gene>
<dbReference type="RefSeq" id="WP_394633256.1">
    <property type="nucleotide sequence ID" value="NZ_JBIHSE010000005.1"/>
</dbReference>
<dbReference type="Pfam" id="PF03466">
    <property type="entry name" value="LysR_substrate"/>
    <property type="match status" value="1"/>
</dbReference>
<organism evidence="6 7">
    <name type="scientific">Vibrio jasicida</name>
    <dbReference type="NCBI Taxonomy" id="766224"/>
    <lineage>
        <taxon>Bacteria</taxon>
        <taxon>Pseudomonadati</taxon>
        <taxon>Pseudomonadota</taxon>
        <taxon>Gammaproteobacteria</taxon>
        <taxon>Vibrionales</taxon>
        <taxon>Vibrionaceae</taxon>
        <taxon>Vibrio</taxon>
    </lineage>
</organism>
<evidence type="ECO:0000256" key="2">
    <source>
        <dbReference type="ARBA" id="ARBA00023015"/>
    </source>
</evidence>
<proteinExistence type="inferred from homology"/>
<feature type="domain" description="HTH lysR-type" evidence="5">
    <location>
        <begin position="6"/>
        <end position="63"/>
    </location>
</feature>
<protein>
    <submittedName>
        <fullName evidence="6">LysR family transcriptional regulator</fullName>
    </submittedName>
</protein>
<dbReference type="InterPro" id="IPR036388">
    <property type="entry name" value="WH-like_DNA-bd_sf"/>
</dbReference>
<dbReference type="EMBL" id="JBIHSE010000005">
    <property type="protein sequence ID" value="MFH0274956.1"/>
    <property type="molecule type" value="Genomic_DNA"/>
</dbReference>
<dbReference type="InterPro" id="IPR036390">
    <property type="entry name" value="WH_DNA-bd_sf"/>
</dbReference>
<dbReference type="Proteomes" id="UP001607221">
    <property type="component" value="Unassembled WGS sequence"/>
</dbReference>
<dbReference type="PANTHER" id="PTHR30346:SF0">
    <property type="entry name" value="HCA OPERON TRANSCRIPTIONAL ACTIVATOR HCAR"/>
    <property type="match status" value="1"/>
</dbReference>
<accession>A0ABW7JFZ8</accession>
<dbReference type="InterPro" id="IPR005119">
    <property type="entry name" value="LysR_subst-bd"/>
</dbReference>
<dbReference type="SUPFAM" id="SSF53850">
    <property type="entry name" value="Periplasmic binding protein-like II"/>
    <property type="match status" value="1"/>
</dbReference>
<comment type="caution">
    <text evidence="6">The sequence shown here is derived from an EMBL/GenBank/DDBJ whole genome shotgun (WGS) entry which is preliminary data.</text>
</comment>
<keyword evidence="4" id="KW-0804">Transcription</keyword>
<name>A0ABW7JFZ8_9VIBR</name>
<dbReference type="SUPFAM" id="SSF46785">
    <property type="entry name" value="Winged helix' DNA-binding domain"/>
    <property type="match status" value="1"/>
</dbReference>
<dbReference type="PANTHER" id="PTHR30346">
    <property type="entry name" value="TRANSCRIPTIONAL DUAL REGULATOR HCAR-RELATED"/>
    <property type="match status" value="1"/>
</dbReference>
<dbReference type="Pfam" id="PF00126">
    <property type="entry name" value="HTH_1"/>
    <property type="match status" value="1"/>
</dbReference>
<keyword evidence="3" id="KW-0238">DNA-binding</keyword>
<sequence length="307" mass="34158">MKKIPTTIKRLEVFVAYMDKQNMSTVAEHLGINMLSVYRSIHGLEEDLGCRLFEKKGRNLVPMASAEVLYSKMNSILGDLNSAIDNAKFASGIEPDSLRVGSINSLTIDLIPHLLASYAERQPDVKLIVSTGSNISLLARLNKSELDAVLLYDEKLELDSSYTTLPIFDDVLTFSVAKSSPQPEQIPVTDEYLAAQTYMTLESGFGLRGFSNSVMRHISDKFNIQAEFSSIFSLSYALQAGNFATFLPSRLASIADNFNLNLYPLANSQQGRHTIQLIVNKACENNLAIKALLAECRMYTLQWEKKP</sequence>
<dbReference type="PROSITE" id="PS50931">
    <property type="entry name" value="HTH_LYSR"/>
    <property type="match status" value="1"/>
</dbReference>
<evidence type="ECO:0000259" key="5">
    <source>
        <dbReference type="PROSITE" id="PS50931"/>
    </source>
</evidence>
<evidence type="ECO:0000256" key="1">
    <source>
        <dbReference type="ARBA" id="ARBA00009437"/>
    </source>
</evidence>
<dbReference type="Gene3D" id="3.40.190.290">
    <property type="match status" value="1"/>
</dbReference>
<evidence type="ECO:0000313" key="6">
    <source>
        <dbReference type="EMBL" id="MFH0274956.1"/>
    </source>
</evidence>
<evidence type="ECO:0000256" key="3">
    <source>
        <dbReference type="ARBA" id="ARBA00023125"/>
    </source>
</evidence>
<comment type="similarity">
    <text evidence="1">Belongs to the LysR transcriptional regulatory family.</text>
</comment>
<keyword evidence="7" id="KW-1185">Reference proteome</keyword>
<evidence type="ECO:0000313" key="7">
    <source>
        <dbReference type="Proteomes" id="UP001607221"/>
    </source>
</evidence>
<dbReference type="Gene3D" id="1.10.10.10">
    <property type="entry name" value="Winged helix-like DNA-binding domain superfamily/Winged helix DNA-binding domain"/>
    <property type="match status" value="1"/>
</dbReference>